<dbReference type="SUPFAM" id="SSF52058">
    <property type="entry name" value="L domain-like"/>
    <property type="match status" value="1"/>
</dbReference>
<dbReference type="Proteomes" id="UP000014680">
    <property type="component" value="Unassembled WGS sequence"/>
</dbReference>
<dbReference type="InterPro" id="IPR032675">
    <property type="entry name" value="LRR_dom_sf"/>
</dbReference>
<evidence type="ECO:0000313" key="3">
    <source>
        <dbReference type="Proteomes" id="UP000014680"/>
    </source>
</evidence>
<dbReference type="Gene3D" id="3.80.10.10">
    <property type="entry name" value="Ribonuclease Inhibitor"/>
    <property type="match status" value="2"/>
</dbReference>
<evidence type="ECO:0000313" key="2">
    <source>
        <dbReference type="EMBL" id="ELP84779.1"/>
    </source>
</evidence>
<dbReference type="GeneID" id="14883751"/>
<proteinExistence type="predicted"/>
<dbReference type="EMBL" id="KB207107">
    <property type="protein sequence ID" value="ELP84779.1"/>
    <property type="molecule type" value="Genomic_DNA"/>
</dbReference>
<dbReference type="InterPro" id="IPR053139">
    <property type="entry name" value="Surface_bspA-like"/>
</dbReference>
<dbReference type="PANTHER" id="PTHR45661">
    <property type="entry name" value="SURFACE ANTIGEN"/>
    <property type="match status" value="1"/>
</dbReference>
<evidence type="ECO:0008006" key="4">
    <source>
        <dbReference type="Google" id="ProtNLM"/>
    </source>
</evidence>
<organism evidence="2 3">
    <name type="scientific">Entamoeba invadens IP1</name>
    <dbReference type="NCBI Taxonomy" id="370355"/>
    <lineage>
        <taxon>Eukaryota</taxon>
        <taxon>Amoebozoa</taxon>
        <taxon>Evosea</taxon>
        <taxon>Archamoebae</taxon>
        <taxon>Mastigamoebida</taxon>
        <taxon>Entamoebidae</taxon>
        <taxon>Entamoeba</taxon>
    </lineage>
</organism>
<dbReference type="Pfam" id="PF13306">
    <property type="entry name" value="LRR_5"/>
    <property type="match status" value="1"/>
</dbReference>
<dbReference type="InterPro" id="IPR026906">
    <property type="entry name" value="LRR_5"/>
</dbReference>
<evidence type="ECO:0000256" key="1">
    <source>
        <dbReference type="SAM" id="SignalP"/>
    </source>
</evidence>
<dbReference type="KEGG" id="eiv:EIN_075380"/>
<dbReference type="AlphaFoldDB" id="A0A0A1U1J5"/>
<keyword evidence="3" id="KW-1185">Reference proteome</keyword>
<dbReference type="RefSeq" id="XP_004184125.1">
    <property type="nucleotide sequence ID" value="XM_004184077.1"/>
</dbReference>
<protein>
    <recommendedName>
        <fullName evidence="4">Leucine rich repeat containing protein BspA family protein</fullName>
    </recommendedName>
</protein>
<feature type="signal peptide" evidence="1">
    <location>
        <begin position="1"/>
        <end position="18"/>
    </location>
</feature>
<name>A0A0A1U1J5_ENTIV</name>
<dbReference type="PANTHER" id="PTHR45661:SF3">
    <property type="entry name" value="IG-LIKE DOMAIN-CONTAINING PROTEIN"/>
    <property type="match status" value="1"/>
</dbReference>
<accession>A0A0A1U1J5</accession>
<sequence length="258" mass="28537">MISTVFILLYILINSSIATCKLEYDNNNCVFISNQIDCEGELIIPNTTSCAGNQAFYNTNLRKITFESESKIKIMSNAFQSSNKLEEIIAPGGFESVGVGAFKDCISLKTIVGYQNTTVFGKNCFQNCLSLHNFTFNEQMMFDEYAFAGSGLISIDLTHIQMSISTYFCSNCVNLHYVNLGSNQVINSYAFANCSSLSQVDTINGLKIVNTSAFMNDPIISIRIADDAEQLFSCAFSGTKLRNLKLPNKSIILEDSVF</sequence>
<keyword evidence="1" id="KW-0732">Signal</keyword>
<gene>
    <name evidence="2" type="ORF">EIN_075380</name>
</gene>
<feature type="chain" id="PRO_5001990662" description="Leucine rich repeat containing protein BspA family protein" evidence="1">
    <location>
        <begin position="19"/>
        <end position="258"/>
    </location>
</feature>
<dbReference type="VEuPathDB" id="AmoebaDB:EIN_075380"/>
<reference evidence="2 3" key="1">
    <citation type="submission" date="2012-10" db="EMBL/GenBank/DDBJ databases">
        <authorList>
            <person name="Zafar N."/>
            <person name="Inman J."/>
            <person name="Hall N."/>
            <person name="Lorenzi H."/>
            <person name="Caler E."/>
        </authorList>
    </citation>
    <scope>NUCLEOTIDE SEQUENCE [LARGE SCALE GENOMIC DNA]</scope>
    <source>
        <strain evidence="2 3">IP1</strain>
    </source>
</reference>